<dbReference type="Pfam" id="PF02517">
    <property type="entry name" value="Rce1-like"/>
    <property type="match status" value="1"/>
</dbReference>
<keyword evidence="3" id="KW-0378">Hydrolase</keyword>
<dbReference type="PIRSF" id="PIRSF026622">
    <property type="entry name" value="Proteas_026622"/>
    <property type="match status" value="1"/>
</dbReference>
<feature type="transmembrane region" description="Helical" evidence="1">
    <location>
        <begin position="39"/>
        <end position="57"/>
    </location>
</feature>
<dbReference type="GO" id="GO:0080120">
    <property type="term" value="P:CAAX-box protein maturation"/>
    <property type="evidence" value="ECO:0007669"/>
    <property type="project" value="UniProtKB-ARBA"/>
</dbReference>
<accession>A0A4Q5N003</accession>
<keyword evidence="1" id="KW-0812">Transmembrane</keyword>
<feature type="transmembrane region" description="Helical" evidence="1">
    <location>
        <begin position="151"/>
        <end position="169"/>
    </location>
</feature>
<keyword evidence="1" id="KW-0472">Membrane</keyword>
<keyword evidence="4" id="KW-1185">Reference proteome</keyword>
<dbReference type="GO" id="GO:0006508">
    <property type="term" value="P:proteolysis"/>
    <property type="evidence" value="ECO:0007669"/>
    <property type="project" value="UniProtKB-KW"/>
</dbReference>
<gene>
    <name evidence="3" type="ORF">EUA98_09245</name>
</gene>
<dbReference type="EMBL" id="SDWW01000018">
    <property type="protein sequence ID" value="RYV51326.1"/>
    <property type="molecule type" value="Genomic_DNA"/>
</dbReference>
<keyword evidence="3" id="KW-0482">Metalloprotease</keyword>
<dbReference type="GO" id="GO:0008237">
    <property type="term" value="F:metallopeptidase activity"/>
    <property type="evidence" value="ECO:0007669"/>
    <property type="project" value="UniProtKB-KW"/>
</dbReference>
<dbReference type="InterPro" id="IPR003675">
    <property type="entry name" value="Rce1/LyrA-like_dom"/>
</dbReference>
<organism evidence="3 4">
    <name type="scientific">Pengzhenrongella frigida</name>
    <dbReference type="NCBI Taxonomy" id="1259133"/>
    <lineage>
        <taxon>Bacteria</taxon>
        <taxon>Bacillati</taxon>
        <taxon>Actinomycetota</taxon>
        <taxon>Actinomycetes</taxon>
        <taxon>Micrococcales</taxon>
        <taxon>Pengzhenrongella</taxon>
    </lineage>
</organism>
<feature type="transmembrane region" description="Helical" evidence="1">
    <location>
        <begin position="189"/>
        <end position="211"/>
    </location>
</feature>
<keyword evidence="3" id="KW-0645">Protease</keyword>
<dbReference type="RefSeq" id="WP_130102392.1">
    <property type="nucleotide sequence ID" value="NZ_SDWW01000018.1"/>
</dbReference>
<dbReference type="OrthoDB" id="3291654at2"/>
<proteinExistence type="predicted"/>
<keyword evidence="1" id="KW-1133">Transmembrane helix</keyword>
<protein>
    <submittedName>
        <fullName evidence="3">CPBP family intramembrane metalloprotease</fullName>
    </submittedName>
</protein>
<evidence type="ECO:0000313" key="4">
    <source>
        <dbReference type="Proteomes" id="UP000293764"/>
    </source>
</evidence>
<dbReference type="InterPro" id="IPR015837">
    <property type="entry name" value="UCP026622_CAAX_protease"/>
</dbReference>
<feature type="domain" description="CAAX prenyl protease 2/Lysostaphin resistance protein A-like" evidence="2">
    <location>
        <begin position="116"/>
        <end position="230"/>
    </location>
</feature>
<evidence type="ECO:0000256" key="1">
    <source>
        <dbReference type="SAM" id="Phobius"/>
    </source>
</evidence>
<feature type="transmembrane region" description="Helical" evidence="1">
    <location>
        <begin position="110"/>
        <end position="130"/>
    </location>
</feature>
<dbReference type="GO" id="GO:0004175">
    <property type="term" value="F:endopeptidase activity"/>
    <property type="evidence" value="ECO:0007669"/>
    <property type="project" value="UniProtKB-ARBA"/>
</dbReference>
<feature type="transmembrane region" description="Helical" evidence="1">
    <location>
        <begin position="223"/>
        <end position="243"/>
    </location>
</feature>
<sequence>MTLAVGEGAVRARRPAMIATGVVVAALVGVNLAQHVLGGAVWLGPVGAAALLVFARLSGLSWSQLGLHRDRLRSGARWGLGAIALVAVVYLIGVVLPLTRTAFLDARYHLGVPGALVSAFVLIPVSTILLEEVAFRSVLWGMLARHAKMSRVLLTSSALFGLWHILPSLHFASSNRGVGDAMRGTGTAAGVLVIVGIVAFTALGGVVAGELRRRSGSVLASAGMHWATNSLGVLFGLLAWRLAG</sequence>
<dbReference type="Proteomes" id="UP000293764">
    <property type="component" value="Unassembled WGS sequence"/>
</dbReference>
<dbReference type="AlphaFoldDB" id="A0A4Q5N003"/>
<feature type="transmembrane region" description="Helical" evidence="1">
    <location>
        <begin position="78"/>
        <end position="98"/>
    </location>
</feature>
<feature type="transmembrane region" description="Helical" evidence="1">
    <location>
        <begin position="16"/>
        <end position="33"/>
    </location>
</feature>
<evidence type="ECO:0000313" key="3">
    <source>
        <dbReference type="EMBL" id="RYV51326.1"/>
    </source>
</evidence>
<evidence type="ECO:0000259" key="2">
    <source>
        <dbReference type="Pfam" id="PF02517"/>
    </source>
</evidence>
<reference evidence="3 4" key="1">
    <citation type="submission" date="2019-01" db="EMBL/GenBank/DDBJ databases">
        <title>Novel species of Cellulomonas.</title>
        <authorList>
            <person name="Liu Q."/>
            <person name="Xin Y.-H."/>
        </authorList>
    </citation>
    <scope>NUCLEOTIDE SEQUENCE [LARGE SCALE GENOMIC DNA]</scope>
    <source>
        <strain evidence="3 4">HLT2-17</strain>
    </source>
</reference>
<comment type="caution">
    <text evidence="3">The sequence shown here is derived from an EMBL/GenBank/DDBJ whole genome shotgun (WGS) entry which is preliminary data.</text>
</comment>
<name>A0A4Q5N003_9MICO</name>